<dbReference type="Pfam" id="PF05954">
    <property type="entry name" value="Phage_GPD"/>
    <property type="match status" value="1"/>
</dbReference>
<feature type="non-terminal residue" evidence="1">
    <location>
        <position position="100"/>
    </location>
</feature>
<organism evidence="1 2">
    <name type="scientific">Pseudomonas amygdali pv. tabaci</name>
    <name type="common">Pseudomonas syringae pv. tabaci</name>
    <dbReference type="NCBI Taxonomy" id="322"/>
    <lineage>
        <taxon>Bacteria</taxon>
        <taxon>Pseudomonadati</taxon>
        <taxon>Pseudomonadota</taxon>
        <taxon>Gammaproteobacteria</taxon>
        <taxon>Pseudomonadales</taxon>
        <taxon>Pseudomonadaceae</taxon>
        <taxon>Pseudomonas</taxon>
        <taxon>Pseudomonas amygdali</taxon>
    </lineage>
</organism>
<proteinExistence type="predicted"/>
<dbReference type="EMBL" id="RBVA01000305">
    <property type="protein sequence ID" value="RMW05598.1"/>
    <property type="molecule type" value="Genomic_DNA"/>
</dbReference>
<protein>
    <submittedName>
        <fullName evidence="1">Rhs element Vgr protein</fullName>
    </submittedName>
</protein>
<sequence>MFQNRTVSQIIAQILEEHHLLANAYRFELSTTYAEREYCVQYNESDLHFVQRLCEEEGLHYHFEHSPTAHQLVFGDDQTVFAKLDSVFYRRDNGLVADEP</sequence>
<dbReference type="Gene3D" id="3.55.50.10">
    <property type="entry name" value="Baseplate protein-like domains"/>
    <property type="match status" value="1"/>
</dbReference>
<name>A0A3M6HL11_PSEAJ</name>
<dbReference type="SUPFAM" id="SSF69279">
    <property type="entry name" value="Phage tail proteins"/>
    <property type="match status" value="1"/>
</dbReference>
<dbReference type="AlphaFoldDB" id="A0A3M6HL11"/>
<gene>
    <name evidence="1" type="ORF">ALP03_04238</name>
</gene>
<reference evidence="1 2" key="1">
    <citation type="submission" date="2018-08" db="EMBL/GenBank/DDBJ databases">
        <title>Recombination of ecologically and evolutionarily significant loci maintains genetic cohesion in the Pseudomonas syringae species complex.</title>
        <authorList>
            <person name="Dillon M."/>
            <person name="Thakur S."/>
            <person name="Almeida R.N.D."/>
            <person name="Weir B.S."/>
            <person name="Guttman D.S."/>
        </authorList>
    </citation>
    <scope>NUCLEOTIDE SEQUENCE [LARGE SCALE GENOMIC DNA]</scope>
    <source>
        <strain evidence="1 2">ICMP 4525</strain>
    </source>
</reference>
<dbReference type="Proteomes" id="UP000271531">
    <property type="component" value="Unassembled WGS sequence"/>
</dbReference>
<evidence type="ECO:0000313" key="1">
    <source>
        <dbReference type="EMBL" id="RMW05598.1"/>
    </source>
</evidence>
<evidence type="ECO:0000313" key="2">
    <source>
        <dbReference type="Proteomes" id="UP000271531"/>
    </source>
</evidence>
<accession>A0A3M6HL11</accession>
<comment type="caution">
    <text evidence="1">The sequence shown here is derived from an EMBL/GenBank/DDBJ whole genome shotgun (WGS) entry which is preliminary data.</text>
</comment>